<organism evidence="2 3">
    <name type="scientific">Myodes glareolus</name>
    <name type="common">Bank vole</name>
    <name type="synonym">Clethrionomys glareolus</name>
    <dbReference type="NCBI Taxonomy" id="447135"/>
    <lineage>
        <taxon>Eukaryota</taxon>
        <taxon>Metazoa</taxon>
        <taxon>Chordata</taxon>
        <taxon>Craniata</taxon>
        <taxon>Vertebrata</taxon>
        <taxon>Euteleostomi</taxon>
        <taxon>Mammalia</taxon>
        <taxon>Eutheria</taxon>
        <taxon>Euarchontoglires</taxon>
        <taxon>Glires</taxon>
        <taxon>Rodentia</taxon>
        <taxon>Myomorpha</taxon>
        <taxon>Muroidea</taxon>
        <taxon>Cricetidae</taxon>
        <taxon>Arvicolinae</taxon>
        <taxon>Myodes</taxon>
    </lineage>
</organism>
<gene>
    <name evidence="2" type="ORF">U0070_007090</name>
</gene>
<dbReference type="AlphaFoldDB" id="A0AAW0HFP9"/>
<feature type="region of interest" description="Disordered" evidence="1">
    <location>
        <begin position="59"/>
        <end position="88"/>
    </location>
</feature>
<comment type="caution">
    <text evidence="2">The sequence shown here is derived from an EMBL/GenBank/DDBJ whole genome shotgun (WGS) entry which is preliminary data.</text>
</comment>
<name>A0AAW0HFP9_MYOGA</name>
<dbReference type="Proteomes" id="UP001488838">
    <property type="component" value="Unassembled WGS sequence"/>
</dbReference>
<accession>A0AAW0HFP9</accession>
<keyword evidence="3" id="KW-1185">Reference proteome</keyword>
<dbReference type="EMBL" id="JBBHLL010000517">
    <property type="protein sequence ID" value="KAK7801176.1"/>
    <property type="molecule type" value="Genomic_DNA"/>
</dbReference>
<reference evidence="2 3" key="1">
    <citation type="journal article" date="2023" name="bioRxiv">
        <title>Conserved and derived expression patterns and positive selection on dental genes reveal complex evolutionary context of ever-growing rodent molars.</title>
        <authorList>
            <person name="Calamari Z.T."/>
            <person name="Song A."/>
            <person name="Cohen E."/>
            <person name="Akter M."/>
            <person name="Roy R.D."/>
            <person name="Hallikas O."/>
            <person name="Christensen M.M."/>
            <person name="Li P."/>
            <person name="Marangoni P."/>
            <person name="Jernvall J."/>
            <person name="Klein O.D."/>
        </authorList>
    </citation>
    <scope>NUCLEOTIDE SEQUENCE [LARGE SCALE GENOMIC DNA]</scope>
    <source>
        <strain evidence="2">V071</strain>
    </source>
</reference>
<evidence type="ECO:0000256" key="1">
    <source>
        <dbReference type="SAM" id="MobiDB-lite"/>
    </source>
</evidence>
<sequence length="88" mass="10104">MKVRNCPRDRCTDLRECLTPTPPVPSPSPVEKRQVSLNWQPLTLQEARALLRQRRPRGPWARALLKRRPPHRAPAGRARGKNIRPSSV</sequence>
<proteinExistence type="predicted"/>
<evidence type="ECO:0000313" key="2">
    <source>
        <dbReference type="EMBL" id="KAK7801176.1"/>
    </source>
</evidence>
<evidence type="ECO:0000313" key="3">
    <source>
        <dbReference type="Proteomes" id="UP001488838"/>
    </source>
</evidence>
<protein>
    <submittedName>
        <fullName evidence="2">Uncharacterized protein</fullName>
    </submittedName>
</protein>